<accession>A0A3P9LID7</accession>
<name>A0A3P9LID7_ORYLA</name>
<evidence type="ECO:0008006" key="10">
    <source>
        <dbReference type="Google" id="ProtNLM"/>
    </source>
</evidence>
<dbReference type="SMART" id="SM00209">
    <property type="entry name" value="TSP1"/>
    <property type="match status" value="8"/>
</dbReference>
<dbReference type="Pfam" id="PF00090">
    <property type="entry name" value="TSP_1"/>
    <property type="match status" value="6"/>
</dbReference>
<reference evidence="8 9" key="2">
    <citation type="submission" date="2017-04" db="EMBL/GenBank/DDBJ databases">
        <title>CpG methylation of centromeres and impact of large insertions on vertebrate speciation.</title>
        <authorList>
            <person name="Ichikawa K."/>
            <person name="Yoshimura J."/>
            <person name="Morishita S."/>
        </authorList>
    </citation>
    <scope>NUCLEOTIDE SEQUENCE</scope>
    <source>
        <strain evidence="8 9">HNI</strain>
    </source>
</reference>
<evidence type="ECO:0000313" key="8">
    <source>
        <dbReference type="Ensembl" id="ENSORLP00020020491.1"/>
    </source>
</evidence>
<dbReference type="InterPro" id="IPR054019">
    <property type="entry name" value="CFP_TSR_C"/>
</dbReference>
<dbReference type="InterPro" id="IPR036383">
    <property type="entry name" value="TSP1_rpt_sf"/>
</dbReference>
<reference evidence="8" key="3">
    <citation type="submission" date="2025-08" db="UniProtKB">
        <authorList>
            <consortium name="Ensembl"/>
        </authorList>
    </citation>
    <scope>IDENTIFICATION</scope>
    <source>
        <strain evidence="8">HNI</strain>
    </source>
</reference>
<evidence type="ECO:0000256" key="5">
    <source>
        <dbReference type="ARBA" id="ARBA00023157"/>
    </source>
</evidence>
<feature type="region of interest" description="Disordered" evidence="6">
    <location>
        <begin position="529"/>
        <end position="573"/>
    </location>
</feature>
<dbReference type="Pfam" id="PF22195">
    <property type="entry name" value="TSP1_CFP_C"/>
    <property type="match status" value="1"/>
</dbReference>
<proteinExistence type="predicted"/>
<feature type="region of interest" description="Disordered" evidence="6">
    <location>
        <begin position="208"/>
        <end position="228"/>
    </location>
</feature>
<evidence type="ECO:0000256" key="7">
    <source>
        <dbReference type="SAM" id="SignalP"/>
    </source>
</evidence>
<keyword evidence="2" id="KW-0964">Secreted</keyword>
<feature type="region of interest" description="Disordered" evidence="6">
    <location>
        <begin position="331"/>
        <end position="355"/>
    </location>
</feature>
<organism evidence="8 9">
    <name type="scientific">Oryzias latipes</name>
    <name type="common">Japanese rice fish</name>
    <name type="synonym">Japanese killifish</name>
    <dbReference type="NCBI Taxonomy" id="8090"/>
    <lineage>
        <taxon>Eukaryota</taxon>
        <taxon>Metazoa</taxon>
        <taxon>Chordata</taxon>
        <taxon>Craniata</taxon>
        <taxon>Vertebrata</taxon>
        <taxon>Euteleostomi</taxon>
        <taxon>Actinopterygii</taxon>
        <taxon>Neopterygii</taxon>
        <taxon>Teleostei</taxon>
        <taxon>Neoteleostei</taxon>
        <taxon>Acanthomorphata</taxon>
        <taxon>Ovalentaria</taxon>
        <taxon>Atherinomorphae</taxon>
        <taxon>Beloniformes</taxon>
        <taxon>Adrianichthyidae</taxon>
        <taxon>Oryziinae</taxon>
        <taxon>Oryzias</taxon>
    </lineage>
</organism>
<evidence type="ECO:0000256" key="4">
    <source>
        <dbReference type="ARBA" id="ARBA00022737"/>
    </source>
</evidence>
<keyword evidence="5" id="KW-1015">Disulfide bond</keyword>
<comment type="subcellular location">
    <subcellularLocation>
        <location evidence="1">Secreted</location>
    </subcellularLocation>
</comment>
<evidence type="ECO:0000256" key="6">
    <source>
        <dbReference type="SAM" id="MobiDB-lite"/>
    </source>
</evidence>
<evidence type="ECO:0000256" key="1">
    <source>
        <dbReference type="ARBA" id="ARBA00004613"/>
    </source>
</evidence>
<feature type="signal peptide" evidence="7">
    <location>
        <begin position="1"/>
        <end position="22"/>
    </location>
</feature>
<dbReference type="AlphaFoldDB" id="A0A3P9LID7"/>
<dbReference type="PANTHER" id="PTHR22906:SF43">
    <property type="entry name" value="PROPERDIN"/>
    <property type="match status" value="1"/>
</dbReference>
<dbReference type="Gene3D" id="2.20.100.10">
    <property type="entry name" value="Thrombospondin type-1 (TSP1) repeat"/>
    <property type="match status" value="7"/>
</dbReference>
<protein>
    <recommendedName>
        <fullName evidence="10">Complement factor properdin</fullName>
    </recommendedName>
</protein>
<dbReference type="SUPFAM" id="SSF82895">
    <property type="entry name" value="TSP-1 type 1 repeat"/>
    <property type="match status" value="7"/>
</dbReference>
<sequence>MEAVKVLLPVVLLLVSVEHSECVRCFAAFNTTTGECSDELGEVDMDDCCHNPQYGYLTEEGECQFCGLNVWSPWSSWTLCNNLCGEGVRQRRRTCFGLKESGCTNMNDVLHIEPCNGTCCDVKAWDSWLPWSPCSVTCGGVGVRKRQRTCGSPPECVEVCSGPSQETESCASNNACPVHGGWSSWSAWGQCSGTCIDDQRSDAVMPSRVRQRTCSNPAPSKDTIPKGDDCPGDAHQSQYCSELPNCPVNGNWGEWAQPGPCSVTCGEGLQLSMRKCDNPSPKYGGEYCKGTSSRTSVCQSPCPVHGIWSGWSNWGECSSSCHLESKPATKTRQRSCSNPSPSSNPPGQNCPDQHSQTERCNDLPFCPVDGSWGSWSSFSPCPVTCGVGLQESIRRCDNPAPKYGGRACSGERRITKTCFTKVHCPVHGEWTEWSEWSKCKYPFGDKDINCKTIGGKQTRNRECFRAHNGSYCIGTKLLESQVCYDVDKCRNLKGTWDGWEPWRYCVPQCGENSKRLRFRKCKPDYSGYRPTIGRQGDEAHFSGTPKPDCGPTPDGGPKYEQQKCHNLPPCPEP</sequence>
<dbReference type="FunFam" id="2.20.100.10:FF:000001">
    <property type="entry name" value="semaphorin-5A isoform X1"/>
    <property type="match status" value="3"/>
</dbReference>
<keyword evidence="4" id="KW-0677">Repeat</keyword>
<evidence type="ECO:0000256" key="2">
    <source>
        <dbReference type="ARBA" id="ARBA00022525"/>
    </source>
</evidence>
<dbReference type="PROSITE" id="PS50092">
    <property type="entry name" value="TSP1"/>
    <property type="match status" value="7"/>
</dbReference>
<dbReference type="PRINTS" id="PR01705">
    <property type="entry name" value="TSP1REPEAT"/>
</dbReference>
<dbReference type="InterPro" id="IPR049536">
    <property type="entry name" value="CFP_TSR-0"/>
</dbReference>
<dbReference type="Pfam" id="PF18487">
    <property type="entry name" value="TSR"/>
    <property type="match status" value="1"/>
</dbReference>
<dbReference type="Ensembl" id="ENSORLT00020035643.1">
    <property type="protein sequence ID" value="ENSORLP00020020491.1"/>
    <property type="gene ID" value="ENSORLG00020021503.1"/>
</dbReference>
<keyword evidence="3 7" id="KW-0732">Signal</keyword>
<reference key="1">
    <citation type="journal article" date="2007" name="Nature">
        <title>The medaka draft genome and insights into vertebrate genome evolution.</title>
        <authorList>
            <person name="Kasahara M."/>
            <person name="Naruse K."/>
            <person name="Sasaki S."/>
            <person name="Nakatani Y."/>
            <person name="Qu W."/>
            <person name="Ahsan B."/>
            <person name="Yamada T."/>
            <person name="Nagayasu Y."/>
            <person name="Doi K."/>
            <person name="Kasai Y."/>
            <person name="Jindo T."/>
            <person name="Kobayashi D."/>
            <person name="Shimada A."/>
            <person name="Toyoda A."/>
            <person name="Kuroki Y."/>
            <person name="Fujiyama A."/>
            <person name="Sasaki T."/>
            <person name="Shimizu A."/>
            <person name="Asakawa S."/>
            <person name="Shimizu N."/>
            <person name="Hashimoto S."/>
            <person name="Yang J."/>
            <person name="Lee Y."/>
            <person name="Matsushima K."/>
            <person name="Sugano S."/>
            <person name="Sakaizumi M."/>
            <person name="Narita T."/>
            <person name="Ohishi K."/>
            <person name="Haga S."/>
            <person name="Ohta F."/>
            <person name="Nomoto H."/>
            <person name="Nogata K."/>
            <person name="Morishita T."/>
            <person name="Endo T."/>
            <person name="Shin-I T."/>
            <person name="Takeda H."/>
            <person name="Morishita S."/>
            <person name="Kohara Y."/>
        </authorList>
    </citation>
    <scope>NUCLEOTIDE SEQUENCE [LARGE SCALE GENOMIC DNA]</scope>
    <source>
        <strain>Hd-rR</strain>
    </source>
</reference>
<feature type="chain" id="PRO_5018134286" description="Complement factor properdin" evidence="7">
    <location>
        <begin position="23"/>
        <end position="573"/>
    </location>
</feature>
<reference evidence="8" key="4">
    <citation type="submission" date="2025-09" db="UniProtKB">
        <authorList>
            <consortium name="Ensembl"/>
        </authorList>
    </citation>
    <scope>IDENTIFICATION</scope>
    <source>
        <strain evidence="8">HNI</strain>
    </source>
</reference>
<dbReference type="PANTHER" id="PTHR22906">
    <property type="entry name" value="PROPERDIN"/>
    <property type="match status" value="1"/>
</dbReference>
<evidence type="ECO:0000313" key="9">
    <source>
        <dbReference type="Proteomes" id="UP000265180"/>
    </source>
</evidence>
<evidence type="ECO:0000256" key="3">
    <source>
        <dbReference type="ARBA" id="ARBA00022729"/>
    </source>
</evidence>
<dbReference type="InterPro" id="IPR052065">
    <property type="entry name" value="Compl_asym_regulator"/>
</dbReference>
<dbReference type="InterPro" id="IPR000884">
    <property type="entry name" value="TSP1_rpt"/>
</dbReference>
<dbReference type="Proteomes" id="UP000265180">
    <property type="component" value="Chromosome 17"/>
</dbReference>